<accession>A0ABW2R2U5</accession>
<evidence type="ECO:0000313" key="1">
    <source>
        <dbReference type="EMBL" id="MFC7422095.1"/>
    </source>
</evidence>
<sequence length="77" mass="8458">MEENIKLLINQRESINQELKNIALQELGKVALLYCTIYGNEQGVLEAGEDLCTIIAPEIMGSSGWANLVSHLKKISG</sequence>
<gene>
    <name evidence="1" type="ORF">ACFQNF_19735</name>
</gene>
<protein>
    <submittedName>
        <fullName evidence="1">Uncharacterized protein</fullName>
    </submittedName>
</protein>
<dbReference type="RefSeq" id="WP_380189907.1">
    <property type="nucleotide sequence ID" value="NZ_JBHTBQ010000044.1"/>
</dbReference>
<dbReference type="EMBL" id="JBHTBQ010000044">
    <property type="protein sequence ID" value="MFC7422095.1"/>
    <property type="molecule type" value="Genomic_DNA"/>
</dbReference>
<proteinExistence type="predicted"/>
<name>A0ABW2R2U5_9NEIS</name>
<comment type="caution">
    <text evidence="1">The sequence shown here is derived from an EMBL/GenBank/DDBJ whole genome shotgun (WGS) entry which is preliminary data.</text>
</comment>
<dbReference type="Proteomes" id="UP001596473">
    <property type="component" value="Unassembled WGS sequence"/>
</dbReference>
<evidence type="ECO:0000313" key="2">
    <source>
        <dbReference type="Proteomes" id="UP001596473"/>
    </source>
</evidence>
<reference evidence="2" key="1">
    <citation type="journal article" date="2019" name="Int. J. Syst. Evol. Microbiol.">
        <title>The Global Catalogue of Microorganisms (GCM) 10K type strain sequencing project: providing services to taxonomists for standard genome sequencing and annotation.</title>
        <authorList>
            <consortium name="The Broad Institute Genomics Platform"/>
            <consortium name="The Broad Institute Genome Sequencing Center for Infectious Disease"/>
            <person name="Wu L."/>
            <person name="Ma J."/>
        </authorList>
    </citation>
    <scope>NUCLEOTIDE SEQUENCE [LARGE SCALE GENOMIC DNA]</scope>
    <source>
        <strain evidence="2">CCUG 62945</strain>
    </source>
</reference>
<organism evidence="1 2">
    <name type="scientific">Iodobacter arcticus</name>
    <dbReference type="NCBI Taxonomy" id="590593"/>
    <lineage>
        <taxon>Bacteria</taxon>
        <taxon>Pseudomonadati</taxon>
        <taxon>Pseudomonadota</taxon>
        <taxon>Betaproteobacteria</taxon>
        <taxon>Neisseriales</taxon>
        <taxon>Chitinibacteraceae</taxon>
        <taxon>Iodobacter</taxon>
    </lineage>
</organism>
<keyword evidence="2" id="KW-1185">Reference proteome</keyword>